<proteinExistence type="predicted"/>
<dbReference type="EMBL" id="FNDX01000005">
    <property type="protein sequence ID" value="SDI40588.1"/>
    <property type="molecule type" value="Genomic_DNA"/>
</dbReference>
<keyword evidence="2" id="KW-1185">Reference proteome</keyword>
<protein>
    <submittedName>
        <fullName evidence="1">Uncharacterized protein</fullName>
    </submittedName>
</protein>
<sequence length="146" mass="16604">MTESVNKVKLSQWDALLLESLRGQGWTDEQLLGITSAAELPEDNSPFEFDYKQLAAFAAEKPEEYRQAVTEGYQIKYNTIRGIRSWVQVALGKEPKLELEEGREAVEADLTADERTRVEQVLSFGWQISPADPQTDGVYRIEPVQR</sequence>
<dbReference type="AlphaFoldDB" id="A0A1G8KAX5"/>
<dbReference type="RefSeq" id="WP_090713317.1">
    <property type="nucleotide sequence ID" value="NZ_CBCSKY010000002.1"/>
</dbReference>
<gene>
    <name evidence="1" type="ORF">SAMN05216192_10586</name>
</gene>
<accession>A0A1G8KAX5</accession>
<reference evidence="2" key="1">
    <citation type="submission" date="2016-10" db="EMBL/GenBank/DDBJ databases">
        <authorList>
            <person name="Varghese N."/>
            <person name="Submissions S."/>
        </authorList>
    </citation>
    <scope>NUCLEOTIDE SEQUENCE [LARGE SCALE GENOMIC DNA]</scope>
    <source>
        <strain evidence="2">CGMCC 1.11012</strain>
    </source>
</reference>
<evidence type="ECO:0000313" key="2">
    <source>
        <dbReference type="Proteomes" id="UP000199050"/>
    </source>
</evidence>
<name>A0A1G8KAX5_9BACL</name>
<dbReference type="STRING" id="1174501.SAMN05216192_10586"/>
<evidence type="ECO:0000313" key="1">
    <source>
        <dbReference type="EMBL" id="SDI40588.1"/>
    </source>
</evidence>
<organism evidence="1 2">
    <name type="scientific">Paenibacillus typhae</name>
    <dbReference type="NCBI Taxonomy" id="1174501"/>
    <lineage>
        <taxon>Bacteria</taxon>
        <taxon>Bacillati</taxon>
        <taxon>Bacillota</taxon>
        <taxon>Bacilli</taxon>
        <taxon>Bacillales</taxon>
        <taxon>Paenibacillaceae</taxon>
        <taxon>Paenibacillus</taxon>
    </lineage>
</organism>
<dbReference type="Proteomes" id="UP000199050">
    <property type="component" value="Unassembled WGS sequence"/>
</dbReference>
<dbReference type="OrthoDB" id="2657532at2"/>